<sequence length="150" mass="16084">MNIPMKTARNYALSSWALSGLVLLAITGLVFGASTVDEQYKASIDAVNATYDANKASCDNFSGNKKDVCKAQAKAMRDNAKADLDAEKSGTEKASMEASKEKVLSSYKIAKEACDDLPSNLQSFCVENAKTNRDKALATIEATSKTELNN</sequence>
<evidence type="ECO:0000313" key="1">
    <source>
        <dbReference type="EMBL" id="BCM26260.1"/>
    </source>
</evidence>
<organism evidence="1 2">
    <name type="scientific">Methyloradius palustris</name>
    <dbReference type="NCBI Taxonomy" id="2778876"/>
    <lineage>
        <taxon>Bacteria</taxon>
        <taxon>Pseudomonadati</taxon>
        <taxon>Pseudomonadota</taxon>
        <taxon>Betaproteobacteria</taxon>
        <taxon>Nitrosomonadales</taxon>
        <taxon>Methylophilaceae</taxon>
        <taxon>Methyloradius</taxon>
    </lineage>
</organism>
<accession>A0A8D5JMW3</accession>
<keyword evidence="2" id="KW-1185">Reference proteome</keyword>
<proteinExistence type="predicted"/>
<dbReference type="EMBL" id="AP024110">
    <property type="protein sequence ID" value="BCM26260.1"/>
    <property type="molecule type" value="Genomic_DNA"/>
</dbReference>
<evidence type="ECO:0000313" key="2">
    <source>
        <dbReference type="Proteomes" id="UP000826722"/>
    </source>
</evidence>
<protein>
    <submittedName>
        <fullName evidence="1">Uncharacterized protein</fullName>
    </submittedName>
</protein>
<dbReference type="KEGG" id="mpau:ZMTM_25190"/>
<dbReference type="RefSeq" id="WP_221764268.1">
    <property type="nucleotide sequence ID" value="NZ_AP024110.1"/>
</dbReference>
<dbReference type="Proteomes" id="UP000826722">
    <property type="component" value="Chromosome"/>
</dbReference>
<name>A0A8D5JMW3_9PROT</name>
<gene>
    <name evidence="1" type="ORF">ZMTM_25190</name>
</gene>
<reference evidence="1" key="1">
    <citation type="journal article" date="2021" name="Arch. Microbiol.">
        <title>Methyloradius palustris gen. nov., sp. nov., a methanol-oxidizing bacterium isolated from snow.</title>
        <authorList>
            <person name="Miyadera T."/>
            <person name="Kojima H."/>
            <person name="Fukui M."/>
        </authorList>
    </citation>
    <scope>NUCLEOTIDE SEQUENCE</scope>
    <source>
        <strain evidence="1">Zm11</strain>
    </source>
</reference>
<dbReference type="AlphaFoldDB" id="A0A8D5JMW3"/>